<dbReference type="AlphaFoldDB" id="A0A5C5GAV8"/>
<evidence type="ECO:0000259" key="1">
    <source>
        <dbReference type="Pfam" id="PF13403"/>
    </source>
</evidence>
<dbReference type="SUPFAM" id="SSF51294">
    <property type="entry name" value="Hedgehog/intein (Hint) domain"/>
    <property type="match status" value="1"/>
</dbReference>
<sequence length="352" mass="38076">MGTALSGTFVISWTQTEINGIPAAPSRALRTGAAWRWSGDVVRVDGPNGVLPLGPSEGTTDLRRRAATGVRKLITAAIREPERVEETDAPDFAPSDDFTVSDGRDSWCVTLIDAGPGRTPLCMFYGDMPPKDTELWVVEQRARFTHDPQAPSRSVICFTPGTMIRTETGARPVETIREGERIQTRDNGCKPVMWIGSRRVTGARLQAIPDLAPVRLRAGSLGIEVPDAGLLVSPDHRLLVSGHAARTLYNEAEVLVRAIDLVNGASVTVERGLREVRYIHIGFDQHEVLFANSVMTESFHPASVGLDGLSAGDRARLLERLPGVEEDPMSYGAFARRMLSSSEAAILAGDAA</sequence>
<protein>
    <submittedName>
        <fullName evidence="2">Hint domain-containing protein</fullName>
    </submittedName>
</protein>
<reference evidence="2 3" key="1">
    <citation type="submission" date="2019-06" db="EMBL/GenBank/DDBJ databases">
        <title>Genome of new Rhodobacteraceae sp. SM1903.</title>
        <authorList>
            <person name="Ren X."/>
        </authorList>
    </citation>
    <scope>NUCLEOTIDE SEQUENCE [LARGE SCALE GENOMIC DNA]</scope>
    <source>
        <strain evidence="2 3">SM1903</strain>
    </source>
</reference>
<dbReference type="InterPro" id="IPR028992">
    <property type="entry name" value="Hedgehog/Intein_dom"/>
</dbReference>
<comment type="caution">
    <text evidence="2">The sequence shown here is derived from an EMBL/GenBank/DDBJ whole genome shotgun (WGS) entry which is preliminary data.</text>
</comment>
<dbReference type="Pfam" id="PF13403">
    <property type="entry name" value="Hint_2"/>
    <property type="match status" value="1"/>
</dbReference>
<evidence type="ECO:0000313" key="2">
    <source>
        <dbReference type="EMBL" id="TNY31177.1"/>
    </source>
</evidence>
<dbReference type="Proteomes" id="UP000314011">
    <property type="component" value="Unassembled WGS sequence"/>
</dbReference>
<dbReference type="EMBL" id="VFFF01000002">
    <property type="protein sequence ID" value="TNY31177.1"/>
    <property type="molecule type" value="Genomic_DNA"/>
</dbReference>
<name>A0A5C5GAV8_9RHOB</name>
<dbReference type="Gene3D" id="2.170.16.10">
    <property type="entry name" value="Hedgehog/Intein (Hint) domain"/>
    <property type="match status" value="1"/>
</dbReference>
<dbReference type="InterPro" id="IPR036844">
    <property type="entry name" value="Hint_dom_sf"/>
</dbReference>
<feature type="domain" description="Hedgehog/Intein (Hint)" evidence="1">
    <location>
        <begin position="156"/>
        <end position="302"/>
    </location>
</feature>
<organism evidence="2 3">
    <name type="scientific">Pelagovum pacificum</name>
    <dbReference type="NCBI Taxonomy" id="2588711"/>
    <lineage>
        <taxon>Bacteria</taxon>
        <taxon>Pseudomonadati</taxon>
        <taxon>Pseudomonadota</taxon>
        <taxon>Alphaproteobacteria</taxon>
        <taxon>Rhodobacterales</taxon>
        <taxon>Paracoccaceae</taxon>
        <taxon>Pelagovum</taxon>
    </lineage>
</organism>
<evidence type="ECO:0000313" key="3">
    <source>
        <dbReference type="Proteomes" id="UP000314011"/>
    </source>
</evidence>
<proteinExistence type="predicted"/>
<gene>
    <name evidence="2" type="ORF">FHY64_14190</name>
</gene>
<keyword evidence="3" id="KW-1185">Reference proteome</keyword>
<dbReference type="OrthoDB" id="6305173at2"/>
<dbReference type="RefSeq" id="WP_140195938.1">
    <property type="nucleotide sequence ID" value="NZ_CP065915.1"/>
</dbReference>
<accession>A0A5C5GAV8</accession>